<keyword evidence="3" id="KW-1185">Reference proteome</keyword>
<name>A0AA37W092_9GAMM</name>
<feature type="transmembrane region" description="Helical" evidence="1">
    <location>
        <begin position="6"/>
        <end position="26"/>
    </location>
</feature>
<dbReference type="EMBL" id="BSNC01000001">
    <property type="protein sequence ID" value="GLP95173.1"/>
    <property type="molecule type" value="Genomic_DNA"/>
</dbReference>
<dbReference type="Proteomes" id="UP001161422">
    <property type="component" value="Unassembled WGS sequence"/>
</dbReference>
<proteinExistence type="predicted"/>
<keyword evidence="1" id="KW-0472">Membrane</keyword>
<feature type="transmembrane region" description="Helical" evidence="1">
    <location>
        <begin position="33"/>
        <end position="50"/>
    </location>
</feature>
<reference evidence="2" key="1">
    <citation type="journal article" date="2014" name="Int. J. Syst. Evol. Microbiol.">
        <title>Complete genome sequence of Corynebacterium casei LMG S-19264T (=DSM 44701T), isolated from a smear-ripened cheese.</title>
        <authorList>
            <consortium name="US DOE Joint Genome Institute (JGI-PGF)"/>
            <person name="Walter F."/>
            <person name="Albersmeier A."/>
            <person name="Kalinowski J."/>
            <person name="Ruckert C."/>
        </authorList>
    </citation>
    <scope>NUCLEOTIDE SEQUENCE</scope>
    <source>
        <strain evidence="2">NBRC 101628</strain>
    </source>
</reference>
<organism evidence="2 3">
    <name type="scientific">Paraferrimonas sedimenticola</name>
    <dbReference type="NCBI Taxonomy" id="375674"/>
    <lineage>
        <taxon>Bacteria</taxon>
        <taxon>Pseudomonadati</taxon>
        <taxon>Pseudomonadota</taxon>
        <taxon>Gammaproteobacteria</taxon>
        <taxon>Alteromonadales</taxon>
        <taxon>Ferrimonadaceae</taxon>
        <taxon>Paraferrimonas</taxon>
    </lineage>
</organism>
<gene>
    <name evidence="2" type="ORF">GCM10007895_04790</name>
</gene>
<evidence type="ECO:0000256" key="1">
    <source>
        <dbReference type="SAM" id="Phobius"/>
    </source>
</evidence>
<dbReference type="AlphaFoldDB" id="A0AA37W092"/>
<feature type="transmembrane region" description="Helical" evidence="1">
    <location>
        <begin position="82"/>
        <end position="99"/>
    </location>
</feature>
<accession>A0AA37W092</accession>
<protein>
    <submittedName>
        <fullName evidence="2">Uncharacterized protein</fullName>
    </submittedName>
</protein>
<keyword evidence="1" id="KW-1133">Transmembrane helix</keyword>
<keyword evidence="1" id="KW-0812">Transmembrane</keyword>
<sequence>MLVSLLFQLVIVTVLVFLLAIAWRLLPGGAKRVPWFVLFCLVSVTPMLHIDGVGTLAMPAFVFWFSPSTLLMHFGNQMAQPGFAIGAVLMTLGIGWFVGKKALGE</sequence>
<comment type="caution">
    <text evidence="2">The sequence shown here is derived from an EMBL/GenBank/DDBJ whole genome shotgun (WGS) entry which is preliminary data.</text>
</comment>
<evidence type="ECO:0000313" key="3">
    <source>
        <dbReference type="Proteomes" id="UP001161422"/>
    </source>
</evidence>
<dbReference type="RefSeq" id="WP_095505810.1">
    <property type="nucleotide sequence ID" value="NZ_BSNC01000001.1"/>
</dbReference>
<evidence type="ECO:0000313" key="2">
    <source>
        <dbReference type="EMBL" id="GLP95173.1"/>
    </source>
</evidence>
<reference evidence="2" key="2">
    <citation type="submission" date="2023-01" db="EMBL/GenBank/DDBJ databases">
        <title>Draft genome sequence of Paraferrimonas sedimenticola strain NBRC 101628.</title>
        <authorList>
            <person name="Sun Q."/>
            <person name="Mori K."/>
        </authorList>
    </citation>
    <scope>NUCLEOTIDE SEQUENCE</scope>
    <source>
        <strain evidence="2">NBRC 101628</strain>
    </source>
</reference>